<comment type="caution">
    <text evidence="4">The sequence shown here is derived from an EMBL/GenBank/DDBJ whole genome shotgun (WGS) entry which is preliminary data.</text>
</comment>
<reference evidence="4 5" key="1">
    <citation type="journal article" date="2016" name="Front. Microbiol.">
        <title>Microevolution Analysis of Bacillus coahuilensis Unveils Differences in Phosphorus Acquisition Strategies and Their Regulation.</title>
        <authorList>
            <person name="Gomez-Lunar Z."/>
            <person name="Hernandez-Gonzalez I."/>
            <person name="Rodriguez-Torres M.D."/>
            <person name="Souza V."/>
            <person name="Olmedo-Alvarez G."/>
        </authorList>
    </citation>
    <scope>NUCLEOTIDE SEQUENCE [LARGE SCALE GENOMIC DNA]</scope>
    <source>
        <strain evidence="5">p1.1.43</strain>
    </source>
</reference>
<comment type="similarity">
    <text evidence="1">Belongs to the DedA family.</text>
</comment>
<dbReference type="STRING" id="1150625.Q75_13800"/>
<proteinExistence type="inferred from homology"/>
<dbReference type="PATRIC" id="fig|1150625.3.peg.2896"/>
<dbReference type="InterPro" id="IPR032816">
    <property type="entry name" value="VTT_dom"/>
</dbReference>
<accession>A0A147K5J4</accession>
<dbReference type="AlphaFoldDB" id="A0A147K5J4"/>
<feature type="transmembrane region" description="Helical" evidence="2">
    <location>
        <begin position="51"/>
        <end position="71"/>
    </location>
</feature>
<keyword evidence="5" id="KW-1185">Reference proteome</keyword>
<protein>
    <submittedName>
        <fullName evidence="4">Membrane protein</fullName>
    </submittedName>
</protein>
<keyword evidence="2" id="KW-0472">Membrane</keyword>
<dbReference type="Pfam" id="PF09335">
    <property type="entry name" value="VTT_dom"/>
    <property type="match status" value="1"/>
</dbReference>
<keyword evidence="2" id="KW-0812">Transmembrane</keyword>
<dbReference type="InterPro" id="IPR051311">
    <property type="entry name" value="DedA_domain"/>
</dbReference>
<dbReference type="OrthoDB" id="9810270at2"/>
<dbReference type="GO" id="GO:0005886">
    <property type="term" value="C:plasma membrane"/>
    <property type="evidence" value="ECO:0007669"/>
    <property type="project" value="TreeGrafter"/>
</dbReference>
<sequence>MSELIHLVEEWLLEYGVWGLIVVSFAESSFFPIPPDFILIPLSLANPDRAFLYAAFTTLASALGAFLGWYIGKKLGRPVLRYFISEERIEKVENLFSKYGPLAILIAGFTPIPYKVFTVFAGVSNLSLGVLFLWSLIGRGIRFFLEAALIVFLGAEAEAFISENFTVVTLVVAIVLIVVWGIYKFVQKKQHTA</sequence>
<name>A0A147K5J4_9BACI</name>
<evidence type="ECO:0000313" key="4">
    <source>
        <dbReference type="EMBL" id="KUP04904.1"/>
    </source>
</evidence>
<dbReference type="Proteomes" id="UP000074108">
    <property type="component" value="Unassembled WGS sequence"/>
</dbReference>
<dbReference type="RefSeq" id="WP_059351694.1">
    <property type="nucleotide sequence ID" value="NZ_LDYG01000046.1"/>
</dbReference>
<feature type="transmembrane region" description="Helical" evidence="2">
    <location>
        <begin position="116"/>
        <end position="136"/>
    </location>
</feature>
<feature type="transmembrane region" description="Helical" evidence="2">
    <location>
        <begin position="167"/>
        <end position="186"/>
    </location>
</feature>
<gene>
    <name evidence="4" type="ORF">Q75_13800</name>
</gene>
<evidence type="ECO:0000256" key="2">
    <source>
        <dbReference type="SAM" id="Phobius"/>
    </source>
</evidence>
<evidence type="ECO:0000259" key="3">
    <source>
        <dbReference type="Pfam" id="PF09335"/>
    </source>
</evidence>
<dbReference type="EMBL" id="LDYG01000046">
    <property type="protein sequence ID" value="KUP04904.1"/>
    <property type="molecule type" value="Genomic_DNA"/>
</dbReference>
<dbReference type="PANTHER" id="PTHR42709">
    <property type="entry name" value="ALKALINE PHOSPHATASE LIKE PROTEIN"/>
    <property type="match status" value="1"/>
</dbReference>
<keyword evidence="2" id="KW-1133">Transmembrane helix</keyword>
<evidence type="ECO:0000256" key="1">
    <source>
        <dbReference type="ARBA" id="ARBA00010792"/>
    </source>
</evidence>
<evidence type="ECO:0000313" key="5">
    <source>
        <dbReference type="Proteomes" id="UP000074108"/>
    </source>
</evidence>
<feature type="domain" description="VTT" evidence="3">
    <location>
        <begin position="54"/>
        <end position="149"/>
    </location>
</feature>
<dbReference type="PANTHER" id="PTHR42709:SF11">
    <property type="entry name" value="DEDA FAMILY PROTEIN"/>
    <property type="match status" value="1"/>
</dbReference>
<feature type="transmembrane region" description="Helical" evidence="2">
    <location>
        <begin position="12"/>
        <end position="31"/>
    </location>
</feature>
<organism evidence="4 5">
    <name type="scientific">Bacillus coahuilensis p1.1.43</name>
    <dbReference type="NCBI Taxonomy" id="1150625"/>
    <lineage>
        <taxon>Bacteria</taxon>
        <taxon>Bacillati</taxon>
        <taxon>Bacillota</taxon>
        <taxon>Bacilli</taxon>
        <taxon>Bacillales</taxon>
        <taxon>Bacillaceae</taxon>
        <taxon>Bacillus</taxon>
    </lineage>
</organism>